<reference evidence="1 2" key="1">
    <citation type="submission" date="2012-04" db="EMBL/GenBank/DDBJ databases">
        <title>The Genome Sequence of Loa loa.</title>
        <authorList>
            <consortium name="The Broad Institute Genome Sequencing Platform"/>
            <consortium name="Broad Institute Genome Sequencing Center for Infectious Disease"/>
            <person name="Nutman T.B."/>
            <person name="Fink D.L."/>
            <person name="Russ C."/>
            <person name="Young S."/>
            <person name="Zeng Q."/>
            <person name="Gargeya S."/>
            <person name="Alvarado L."/>
            <person name="Berlin A."/>
            <person name="Chapman S.B."/>
            <person name="Chen Z."/>
            <person name="Freedman E."/>
            <person name="Gellesch M."/>
            <person name="Goldberg J."/>
            <person name="Griggs A."/>
            <person name="Gujja S."/>
            <person name="Heilman E.R."/>
            <person name="Heiman D."/>
            <person name="Howarth C."/>
            <person name="Mehta T."/>
            <person name="Neiman D."/>
            <person name="Pearson M."/>
            <person name="Roberts A."/>
            <person name="Saif S."/>
            <person name="Shea T."/>
            <person name="Shenoy N."/>
            <person name="Sisk P."/>
            <person name="Stolte C."/>
            <person name="Sykes S."/>
            <person name="White J."/>
            <person name="Yandava C."/>
            <person name="Haas B."/>
            <person name="Henn M.R."/>
            <person name="Nusbaum C."/>
            <person name="Birren B."/>
        </authorList>
    </citation>
    <scope>NUCLEOTIDE SEQUENCE [LARGE SCALE GENOMIC DNA]</scope>
</reference>
<sequence length="89" mass="9627">MTSSLRRSPSLCSSMTPNISLDVHDHVIASPHSTELNSNVGIQIEPESKLPATNLSSNIGNIPVVYEPTETSPLSNVPMNPLLYSLQKQ</sequence>
<evidence type="ECO:0000313" key="3">
    <source>
        <dbReference type="WBParaSite" id="EN70_9097"/>
    </source>
</evidence>
<dbReference type="STRING" id="7209.A0A1I7W325"/>
<dbReference type="OrthoDB" id="5860846at2759"/>
<evidence type="ECO:0000313" key="1">
    <source>
        <dbReference type="EMBL" id="EFO16947.2"/>
    </source>
</evidence>
<dbReference type="AlphaFoldDB" id="A0A1I7W325"/>
<accession>A0A1I7W325</accession>
<evidence type="ECO:0000313" key="2">
    <source>
        <dbReference type="Proteomes" id="UP000095285"/>
    </source>
</evidence>
<protein>
    <submittedName>
        <fullName evidence="3">Ovule protein</fullName>
    </submittedName>
</protein>
<accession>A0A1S0TMS4</accession>
<dbReference type="Proteomes" id="UP000095285">
    <property type="component" value="Unassembled WGS sequence"/>
</dbReference>
<proteinExistence type="predicted"/>
<dbReference type="RefSeq" id="XP_020301477.1">
    <property type="nucleotide sequence ID" value="XM_020448374.1"/>
</dbReference>
<dbReference type="GeneID" id="9949013"/>
<dbReference type="CTD" id="9949013"/>
<reference evidence="3" key="2">
    <citation type="submission" date="2016-11" db="UniProtKB">
        <authorList>
            <consortium name="WormBaseParasite"/>
        </authorList>
    </citation>
    <scope>IDENTIFICATION</scope>
</reference>
<dbReference type="WBParaSite" id="EN70_9097">
    <property type="protein sequence ID" value="EN70_9097"/>
    <property type="gene ID" value="EN70_9097"/>
</dbReference>
<dbReference type="EMBL" id="JH712495">
    <property type="protein sequence ID" value="EFO16947.2"/>
    <property type="molecule type" value="Genomic_DNA"/>
</dbReference>
<organism evidence="2 3">
    <name type="scientific">Loa loa</name>
    <name type="common">Eye worm</name>
    <name type="synonym">Filaria loa</name>
    <dbReference type="NCBI Taxonomy" id="7209"/>
    <lineage>
        <taxon>Eukaryota</taxon>
        <taxon>Metazoa</taxon>
        <taxon>Ecdysozoa</taxon>
        <taxon>Nematoda</taxon>
        <taxon>Chromadorea</taxon>
        <taxon>Rhabditida</taxon>
        <taxon>Spirurina</taxon>
        <taxon>Spiruromorpha</taxon>
        <taxon>Filarioidea</taxon>
        <taxon>Onchocercidae</taxon>
        <taxon>Loa</taxon>
    </lineage>
</organism>
<gene>
    <name evidence="1 3" type="ORF">LOAG_11556</name>
</gene>
<keyword evidence="2" id="KW-1185">Reference proteome</keyword>
<name>A0A1I7W325_LOALO</name>
<dbReference type="KEGG" id="loa:LOAG_11556"/>
<dbReference type="OMA" id="VGIQIEP"/>